<feature type="site" description="Interaction with galactose moiety of substrate glycoprotein" evidence="11">
    <location>
        <position position="241"/>
    </location>
</feature>
<dbReference type="Proteomes" id="UP000825729">
    <property type="component" value="Unassembled WGS sequence"/>
</dbReference>
<evidence type="ECO:0000256" key="2">
    <source>
        <dbReference type="ARBA" id="ARBA00007706"/>
    </source>
</evidence>
<keyword evidence="7 12" id="KW-0333">Golgi apparatus</keyword>
<comment type="subcellular location">
    <subcellularLocation>
        <location evidence="1 12">Golgi apparatus membrane</location>
        <topology evidence="1 12">Single-pass type II membrane protein</topology>
    </subcellularLocation>
</comment>
<evidence type="ECO:0000313" key="13">
    <source>
        <dbReference type="EMBL" id="KAG9443453.1"/>
    </source>
</evidence>
<evidence type="ECO:0000256" key="7">
    <source>
        <dbReference type="ARBA" id="ARBA00023034"/>
    </source>
</evidence>
<evidence type="ECO:0000256" key="9">
    <source>
        <dbReference type="ARBA" id="ARBA00023180"/>
    </source>
</evidence>
<keyword evidence="6" id="KW-1133">Transmembrane helix</keyword>
<keyword evidence="5 12" id="KW-0735">Signal-anchor</keyword>
<dbReference type="Gene3D" id="3.90.550.10">
    <property type="entry name" value="Spore Coat Polysaccharide Biosynthesis Protein SpsA, Chain A"/>
    <property type="match status" value="1"/>
</dbReference>
<keyword evidence="14" id="KW-1185">Reference proteome</keyword>
<evidence type="ECO:0000256" key="8">
    <source>
        <dbReference type="ARBA" id="ARBA00023136"/>
    </source>
</evidence>
<dbReference type="GO" id="GO:0000139">
    <property type="term" value="C:Golgi membrane"/>
    <property type="evidence" value="ECO:0007669"/>
    <property type="project" value="UniProtKB-SubCell"/>
</dbReference>
<accession>A0AAV7E3N3</accession>
<dbReference type="PANTHER" id="PTHR10896:SF59">
    <property type="entry name" value="BETA-1,4-XYLOSYLTRANSFERASE IRX9"/>
    <property type="match status" value="1"/>
</dbReference>
<dbReference type="GO" id="GO:0042285">
    <property type="term" value="F:xylosyltransferase activity"/>
    <property type="evidence" value="ECO:0007669"/>
    <property type="project" value="TreeGrafter"/>
</dbReference>
<evidence type="ECO:0000313" key="14">
    <source>
        <dbReference type="Proteomes" id="UP000825729"/>
    </source>
</evidence>
<evidence type="ECO:0000256" key="10">
    <source>
        <dbReference type="ARBA" id="ARBA00023316"/>
    </source>
</evidence>
<reference evidence="13 14" key="1">
    <citation type="submission" date="2021-07" db="EMBL/GenBank/DDBJ databases">
        <title>The Aristolochia fimbriata genome: insights into angiosperm evolution, floral development and chemical biosynthesis.</title>
        <authorList>
            <person name="Jiao Y."/>
        </authorList>
    </citation>
    <scope>NUCLEOTIDE SEQUENCE [LARGE SCALE GENOMIC DNA]</scope>
    <source>
        <strain evidence="13">IBCAS-2021</strain>
        <tissue evidence="13">Leaf</tissue>
    </source>
</reference>
<evidence type="ECO:0000256" key="4">
    <source>
        <dbReference type="ARBA" id="ARBA00022692"/>
    </source>
</evidence>
<keyword evidence="3 12" id="KW-0808">Transferase</keyword>
<keyword evidence="8" id="KW-0472">Membrane</keyword>
<evidence type="ECO:0000256" key="5">
    <source>
        <dbReference type="ARBA" id="ARBA00022968"/>
    </source>
</evidence>
<dbReference type="GO" id="GO:0071555">
    <property type="term" value="P:cell wall organization"/>
    <property type="evidence" value="ECO:0007669"/>
    <property type="project" value="UniProtKB-KW"/>
</dbReference>
<evidence type="ECO:0000256" key="3">
    <source>
        <dbReference type="ARBA" id="ARBA00022679"/>
    </source>
</evidence>
<keyword evidence="4" id="KW-0812">Transmembrane</keyword>
<dbReference type="EC" id="2.4.-.-" evidence="12"/>
<dbReference type="GO" id="GO:0009834">
    <property type="term" value="P:plant-type secondary cell wall biogenesis"/>
    <property type="evidence" value="ECO:0007669"/>
    <property type="project" value="TreeGrafter"/>
</dbReference>
<comment type="similarity">
    <text evidence="2 12">Belongs to the glycosyltransferase 43 family.</text>
</comment>
<comment type="function">
    <text evidence="12">Involved in the synthesis of glucuronoxylan hemicellulose in secondary cell walls.</text>
</comment>
<dbReference type="PANTHER" id="PTHR10896">
    <property type="entry name" value="GALACTOSYLGALACTOSYLXYLOSYLPROTEIN 3-BETA-GLUCURONOSYLTRANSFERASE BETA-1,3-GLUCURONYLTRANSFERASE"/>
    <property type="match status" value="1"/>
</dbReference>
<dbReference type="InterPro" id="IPR005027">
    <property type="entry name" value="Glyco_trans_43"/>
</dbReference>
<dbReference type="SUPFAM" id="SSF53448">
    <property type="entry name" value="Nucleotide-diphospho-sugar transferases"/>
    <property type="match status" value="1"/>
</dbReference>
<protein>
    <recommendedName>
        <fullName evidence="12">Glycosyltransferases</fullName>
        <ecNumber evidence="12">2.4.-.-</ecNumber>
    </recommendedName>
</protein>
<evidence type="ECO:0000256" key="1">
    <source>
        <dbReference type="ARBA" id="ARBA00004323"/>
    </source>
</evidence>
<keyword evidence="9" id="KW-0325">Glycoprotein</keyword>
<keyword evidence="10 12" id="KW-0961">Cell wall biogenesis/degradation</keyword>
<comment type="caution">
    <text evidence="13">The sequence shown here is derived from an EMBL/GenBank/DDBJ whole genome shotgun (WGS) entry which is preliminary data.</text>
</comment>
<evidence type="ECO:0000256" key="6">
    <source>
        <dbReference type="ARBA" id="ARBA00022989"/>
    </source>
</evidence>
<dbReference type="InterPro" id="IPR029044">
    <property type="entry name" value="Nucleotide-diphossugar_trans"/>
</dbReference>
<dbReference type="EMBL" id="JAINDJ010000006">
    <property type="protein sequence ID" value="KAG9443453.1"/>
    <property type="molecule type" value="Genomic_DNA"/>
</dbReference>
<proteinExistence type="inferred from homology"/>
<sequence>MGSFDRSKKRIQLWKKAAFHFSLCFVMGLFTGFAPAKTTSMFNSQVLGNSSTDSREFSPPPVQVVEELSSVGNSSRSLMGEYPVSVSESEPPQVEAEEELNLSPQKLLIIITTTALTNPLQGALLMRLGNTLKLVPPPLLWIVVEPQSDSEETSQILRKTGIMYRHLVTKENFTKPEEEVDHQRNVALDHIEHHRLDGIVHFASISNYYDLQLFENIREVEVLGTWPIALVSANRQRVVMEGPVCSSSQVQGWYFQNSTNHAVHDSSFAFNSSVLWDPERWGRTSSAQDTSQDSLKFIQQVVMEDEGKLRGIPRDCSKILMWHLNTQNLLHFFSLPLNHTRR</sequence>
<evidence type="ECO:0000256" key="11">
    <source>
        <dbReference type="PIRSR" id="PIRSR605027-4"/>
    </source>
</evidence>
<gene>
    <name evidence="13" type="ORF">H6P81_014793</name>
</gene>
<dbReference type="Pfam" id="PF03360">
    <property type="entry name" value="Glyco_transf_43"/>
    <property type="match status" value="1"/>
</dbReference>
<dbReference type="AlphaFoldDB" id="A0AAV7E3N3"/>
<dbReference type="CDD" id="cd00218">
    <property type="entry name" value="GlcAT-I"/>
    <property type="match status" value="1"/>
</dbReference>
<evidence type="ECO:0000256" key="12">
    <source>
        <dbReference type="RuleBase" id="RU363127"/>
    </source>
</evidence>
<dbReference type="GO" id="GO:0015018">
    <property type="term" value="F:galactosylgalactosylxylosylprotein 3-beta-glucuronosyltransferase activity"/>
    <property type="evidence" value="ECO:0007669"/>
    <property type="project" value="InterPro"/>
</dbReference>
<name>A0AAV7E3N3_ARIFI</name>
<dbReference type="GO" id="GO:0010417">
    <property type="term" value="P:glucuronoxylan biosynthetic process"/>
    <property type="evidence" value="ECO:0007669"/>
    <property type="project" value="TreeGrafter"/>
</dbReference>
<organism evidence="13 14">
    <name type="scientific">Aristolochia fimbriata</name>
    <name type="common">White veined hardy Dutchman's pipe vine</name>
    <dbReference type="NCBI Taxonomy" id="158543"/>
    <lineage>
        <taxon>Eukaryota</taxon>
        <taxon>Viridiplantae</taxon>
        <taxon>Streptophyta</taxon>
        <taxon>Embryophyta</taxon>
        <taxon>Tracheophyta</taxon>
        <taxon>Spermatophyta</taxon>
        <taxon>Magnoliopsida</taxon>
        <taxon>Magnoliidae</taxon>
        <taxon>Piperales</taxon>
        <taxon>Aristolochiaceae</taxon>
        <taxon>Aristolochia</taxon>
    </lineage>
</organism>